<keyword evidence="4" id="KW-0862">Zinc</keyword>
<dbReference type="PROSITE" id="PS50865">
    <property type="entry name" value="ZF_MYND_2"/>
    <property type="match status" value="1"/>
</dbReference>
<dbReference type="RefSeq" id="XP_029002498.1">
    <property type="nucleotide sequence ID" value="XM_029146665.3"/>
</dbReference>
<reference evidence="10 11" key="1">
    <citation type="submission" date="2025-04" db="UniProtKB">
        <authorList>
            <consortium name="RefSeq"/>
        </authorList>
    </citation>
    <scope>IDENTIFICATION</scope>
</reference>
<dbReference type="KEGG" id="bspl:114853364"/>
<evidence type="ECO:0000256" key="1">
    <source>
        <dbReference type="ARBA" id="ARBA00022723"/>
    </source>
</evidence>
<dbReference type="SMART" id="SM00248">
    <property type="entry name" value="ANK"/>
    <property type="match status" value="5"/>
</dbReference>
<feature type="region of interest" description="Disordered" evidence="7">
    <location>
        <begin position="487"/>
        <end position="572"/>
    </location>
</feature>
<evidence type="ECO:0000313" key="9">
    <source>
        <dbReference type="Proteomes" id="UP000515150"/>
    </source>
</evidence>
<feature type="compositionally biased region" description="Acidic residues" evidence="7">
    <location>
        <begin position="543"/>
        <end position="563"/>
    </location>
</feature>
<dbReference type="GeneID" id="114853364"/>
<dbReference type="Gene3D" id="1.25.40.20">
    <property type="entry name" value="Ankyrin repeat-containing domain"/>
    <property type="match status" value="2"/>
</dbReference>
<organism evidence="9 11">
    <name type="scientific">Betta splendens</name>
    <name type="common">Siamese fighting fish</name>
    <dbReference type="NCBI Taxonomy" id="158456"/>
    <lineage>
        <taxon>Eukaryota</taxon>
        <taxon>Metazoa</taxon>
        <taxon>Chordata</taxon>
        <taxon>Craniata</taxon>
        <taxon>Vertebrata</taxon>
        <taxon>Euteleostomi</taxon>
        <taxon>Actinopterygii</taxon>
        <taxon>Neopterygii</taxon>
        <taxon>Teleostei</taxon>
        <taxon>Neoteleostei</taxon>
        <taxon>Acanthomorphata</taxon>
        <taxon>Anabantaria</taxon>
        <taxon>Anabantiformes</taxon>
        <taxon>Anabantoidei</taxon>
        <taxon>Osphronemidae</taxon>
        <taxon>Betta</taxon>
    </lineage>
</organism>
<dbReference type="InterPro" id="IPR002110">
    <property type="entry name" value="Ankyrin_rpt"/>
</dbReference>
<dbReference type="Proteomes" id="UP000515150">
    <property type="component" value="Chromosome 4"/>
</dbReference>
<feature type="compositionally biased region" description="Low complexity" evidence="7">
    <location>
        <begin position="1046"/>
        <end position="1062"/>
    </location>
</feature>
<dbReference type="Pfam" id="PF12796">
    <property type="entry name" value="Ank_2"/>
    <property type="match status" value="2"/>
</dbReference>
<feature type="region of interest" description="Disordered" evidence="7">
    <location>
        <begin position="1037"/>
        <end position="1070"/>
    </location>
</feature>
<proteinExistence type="predicted"/>
<evidence type="ECO:0000256" key="3">
    <source>
        <dbReference type="ARBA" id="ARBA00022771"/>
    </source>
</evidence>
<sequence length="1089" mass="119771">MLSLTRKGVAAGAELGGEREGGRPGFGVQDWSDGSRYEGGFVDGLKHGSGRYSWRNGEFYEGSFYKDYRHGNGVYSWPTGHTFTGKFYLNRKEGCGRQLSPDGTVFQVNCMDEGRWSHVINPLRVSRQGLYHADQRFGPGVVTYPDGRQDVGLWVGERLLRLCTSVEDGFSLQNLPQYAAFTPPPNVFGGLQSHTRTQSEVCRESGLLSDERFIYPPGMESYSTDGDHLPLPPGRRRELDQHFYGELWEPDAQLYQGYERDPLSSLPLEARMQQHMHRHRLQADSVDWDMAAVLSLSREGFGPTGPLEVTSELLIQHAARGDLQAVSQILQTGLVHPDIADSHGHTALLAATVNCHDDVIQLLLDTGADIDRLNCEGMSALAVCHVLYYPFHSLNTTLAEPCSKPQDAKSECGNSPRGTRDTPGPNRPQTANTTLSNVTNQSHLSEPTHEERICHRSIEVSSEEELITEHWTDLNEPHTPAESVYLEDQEERGEKISETQSEAEIQETEQRSQKEEGNKAKETKAVDKHDQTWQSGESQGGAAEDDELKEEAEGGADAEEPEEERSILVSDGHMTLGSVRWKGRDGAAAGSQAPNKELTQNQIFDSARSVRSYEIQVTEELMQRSAEALSCAGVPLNSDSQETVRRMAAMKIQHRVRLNTLKLLLQRGADPNASTVPAPVLSLAVMAGDTEAVRRLLLCGARADAPLPPEVGRKGLRPLHIAASLPGPAGPRITELLLHALADPDAQACDQDELYGADQILLKPEEPLDDNGSPDVTAGGRTALHVACHRDSDYANASKVVALLLSHRARTDLLWSGHSALSLAIASGNDLAVEELLKGGADPNLPLGPRVGSALCALSDINYHLGGNRAKLLDMLAKAGADMLMPVRVRDAVGTAVDFAHYSFSQDLRIANTPFHALNMREREIFKTRQQLLSMMGDLLRQAAAQRERERSEGASLRSKSLLSSESPPHLTEKHRNPVFRFCYHCGRSLSVKLTACRRCSKVFFCSRTCTVKAWDKRHKEECTRVSASANGILKTAVSAKAQRGPSSRTTTKTKTAPSPSRVRLKSQRTAAENVWDSQLNLTENYSHN</sequence>
<feature type="region of interest" description="Disordered" evidence="7">
    <location>
        <begin position="402"/>
        <end position="453"/>
    </location>
</feature>
<evidence type="ECO:0000256" key="5">
    <source>
        <dbReference type="PROSITE-ProRule" id="PRU00023"/>
    </source>
</evidence>
<dbReference type="SUPFAM" id="SSF48403">
    <property type="entry name" value="Ankyrin repeat"/>
    <property type="match status" value="2"/>
</dbReference>
<evidence type="ECO:0000313" key="11">
    <source>
        <dbReference type="RefSeq" id="XP_029002498.1"/>
    </source>
</evidence>
<dbReference type="PANTHER" id="PTHR15897">
    <property type="entry name" value="ANKYRIN REPEAT AND MYND DOMAIN PROTEIN 1"/>
    <property type="match status" value="1"/>
</dbReference>
<dbReference type="Pfam" id="PF01753">
    <property type="entry name" value="zf-MYND"/>
    <property type="match status" value="1"/>
</dbReference>
<dbReference type="SUPFAM" id="SSF82185">
    <property type="entry name" value="Histone H3 K4-specific methyltransferase SET7/9 N-terminal domain"/>
    <property type="match status" value="1"/>
</dbReference>
<keyword evidence="9" id="KW-1185">Reference proteome</keyword>
<dbReference type="InterPro" id="IPR002893">
    <property type="entry name" value="Znf_MYND"/>
</dbReference>
<dbReference type="SMART" id="SM00698">
    <property type="entry name" value="MORN"/>
    <property type="match status" value="2"/>
</dbReference>
<feature type="repeat" description="ANK" evidence="5">
    <location>
        <begin position="343"/>
        <end position="375"/>
    </location>
</feature>
<evidence type="ECO:0000313" key="10">
    <source>
        <dbReference type="RefSeq" id="XP_029002497.1"/>
    </source>
</evidence>
<dbReference type="PROSITE" id="PS01360">
    <property type="entry name" value="ZF_MYND_1"/>
    <property type="match status" value="1"/>
</dbReference>
<evidence type="ECO:0000256" key="2">
    <source>
        <dbReference type="ARBA" id="ARBA00022737"/>
    </source>
</evidence>
<dbReference type="Gene3D" id="2.20.110.10">
    <property type="entry name" value="Histone H3 K4-specific methyltransferase SET7/9 N-terminal domain"/>
    <property type="match status" value="1"/>
</dbReference>
<feature type="repeat" description="ANK" evidence="5">
    <location>
        <begin position="816"/>
        <end position="844"/>
    </location>
</feature>
<protein>
    <submittedName>
        <fullName evidence="10 11">Ankyrin repeat and MYND domain-containing protein 1-like isoform X1</fullName>
    </submittedName>
</protein>
<feature type="region of interest" description="Disordered" evidence="7">
    <location>
        <begin position="944"/>
        <end position="972"/>
    </location>
</feature>
<evidence type="ECO:0000256" key="6">
    <source>
        <dbReference type="PROSITE-ProRule" id="PRU00134"/>
    </source>
</evidence>
<name>A0A6P7M8I2_BETSP</name>
<feature type="domain" description="MYND-type" evidence="8">
    <location>
        <begin position="983"/>
        <end position="1023"/>
    </location>
</feature>
<dbReference type="SUPFAM" id="SSF144232">
    <property type="entry name" value="HIT/MYND zinc finger-like"/>
    <property type="match status" value="1"/>
</dbReference>
<feature type="compositionally biased region" description="Low complexity" evidence="7">
    <location>
        <begin position="954"/>
        <end position="967"/>
    </location>
</feature>
<feature type="compositionally biased region" description="Basic and acidic residues" evidence="7">
    <location>
        <begin position="508"/>
        <end position="531"/>
    </location>
</feature>
<keyword evidence="5" id="KW-0040">ANK repeat</keyword>
<dbReference type="PROSITE" id="PS50088">
    <property type="entry name" value="ANK_REPEAT"/>
    <property type="match status" value="2"/>
</dbReference>
<dbReference type="OrthoDB" id="48314at2759"/>
<evidence type="ECO:0000259" key="8">
    <source>
        <dbReference type="PROSITE" id="PS50865"/>
    </source>
</evidence>
<dbReference type="InterPro" id="IPR036770">
    <property type="entry name" value="Ankyrin_rpt-contain_sf"/>
</dbReference>
<dbReference type="AlphaFoldDB" id="A0A6P7M8I2"/>
<keyword evidence="1" id="KW-0479">Metal-binding</keyword>
<evidence type="ECO:0000256" key="4">
    <source>
        <dbReference type="ARBA" id="ARBA00022833"/>
    </source>
</evidence>
<dbReference type="Pfam" id="PF02493">
    <property type="entry name" value="MORN"/>
    <property type="match status" value="4"/>
</dbReference>
<accession>A0A6P7M8I2</accession>
<evidence type="ECO:0000256" key="7">
    <source>
        <dbReference type="SAM" id="MobiDB-lite"/>
    </source>
</evidence>
<gene>
    <name evidence="10 11" type="primary">LOC114853364</name>
</gene>
<dbReference type="GO" id="GO:0008270">
    <property type="term" value="F:zinc ion binding"/>
    <property type="evidence" value="ECO:0007669"/>
    <property type="project" value="UniProtKB-KW"/>
</dbReference>
<feature type="compositionally biased region" description="Polar residues" evidence="7">
    <location>
        <begin position="427"/>
        <end position="445"/>
    </location>
</feature>
<dbReference type="InterPro" id="IPR053064">
    <property type="entry name" value="Ankyrin-MYND_domain-protein"/>
</dbReference>
<dbReference type="RefSeq" id="XP_029002497.1">
    <property type="nucleotide sequence ID" value="XM_029146664.3"/>
</dbReference>
<dbReference type="PANTHER" id="PTHR15897:SF2">
    <property type="entry name" value="ANKYRIN REPEAT AND MYND DOMAIN-CONTAINING PROTEIN 1"/>
    <property type="match status" value="1"/>
</dbReference>
<keyword evidence="2" id="KW-0677">Repeat</keyword>
<dbReference type="PROSITE" id="PS50297">
    <property type="entry name" value="ANK_REP_REGION"/>
    <property type="match status" value="2"/>
</dbReference>
<dbReference type="Gene3D" id="6.10.140.2220">
    <property type="match status" value="1"/>
</dbReference>
<dbReference type="InterPro" id="IPR003409">
    <property type="entry name" value="MORN"/>
</dbReference>
<keyword evidence="3 6" id="KW-0863">Zinc-finger</keyword>